<feature type="compositionally biased region" description="Polar residues" evidence="1">
    <location>
        <begin position="126"/>
        <end position="146"/>
    </location>
</feature>
<dbReference type="PANTHER" id="PTHR24216:SF8">
    <property type="entry name" value="PAXILLIN, ISOFORM F"/>
    <property type="match status" value="1"/>
</dbReference>
<dbReference type="Proteomes" id="UP000521872">
    <property type="component" value="Unassembled WGS sequence"/>
</dbReference>
<dbReference type="EMBL" id="JAACJL010000045">
    <property type="protein sequence ID" value="KAF4613830.1"/>
    <property type="molecule type" value="Genomic_DNA"/>
</dbReference>
<dbReference type="AlphaFoldDB" id="A0A8H4VMS6"/>
<feature type="compositionally biased region" description="Basic residues" evidence="1">
    <location>
        <begin position="713"/>
        <end position="730"/>
    </location>
</feature>
<accession>A0A8H4VMS6</accession>
<reference evidence="2 3" key="1">
    <citation type="submission" date="2019-12" db="EMBL/GenBank/DDBJ databases">
        <authorList>
            <person name="Floudas D."/>
            <person name="Bentzer J."/>
            <person name="Ahren D."/>
            <person name="Johansson T."/>
            <person name="Persson P."/>
            <person name="Tunlid A."/>
        </authorList>
    </citation>
    <scope>NUCLEOTIDE SEQUENCE [LARGE SCALE GENOMIC DNA]</scope>
    <source>
        <strain evidence="2 3">CBS 102.39</strain>
    </source>
</reference>
<keyword evidence="3" id="KW-1185">Reference proteome</keyword>
<comment type="caution">
    <text evidence="2">The sequence shown here is derived from an EMBL/GenBank/DDBJ whole genome shotgun (WGS) entry which is preliminary data.</text>
</comment>
<proteinExistence type="predicted"/>
<gene>
    <name evidence="2" type="ORF">D9613_007985</name>
</gene>
<feature type="compositionally biased region" description="Low complexity" evidence="1">
    <location>
        <begin position="956"/>
        <end position="976"/>
    </location>
</feature>
<feature type="region of interest" description="Disordered" evidence="1">
    <location>
        <begin position="124"/>
        <end position="264"/>
    </location>
</feature>
<evidence type="ECO:0000313" key="3">
    <source>
        <dbReference type="Proteomes" id="UP000521872"/>
    </source>
</evidence>
<feature type="region of interest" description="Disordered" evidence="1">
    <location>
        <begin position="501"/>
        <end position="534"/>
    </location>
</feature>
<dbReference type="PANTHER" id="PTHR24216">
    <property type="entry name" value="PAXILLIN-RELATED"/>
    <property type="match status" value="1"/>
</dbReference>
<feature type="compositionally biased region" description="Low complexity" evidence="1">
    <location>
        <begin position="219"/>
        <end position="260"/>
    </location>
</feature>
<feature type="region of interest" description="Disordered" evidence="1">
    <location>
        <begin position="952"/>
        <end position="976"/>
    </location>
</feature>
<feature type="compositionally biased region" description="Polar residues" evidence="1">
    <location>
        <begin position="74"/>
        <end position="85"/>
    </location>
</feature>
<name>A0A8H4VMS6_9AGAR</name>
<organism evidence="2 3">
    <name type="scientific">Agrocybe pediades</name>
    <dbReference type="NCBI Taxonomy" id="84607"/>
    <lineage>
        <taxon>Eukaryota</taxon>
        <taxon>Fungi</taxon>
        <taxon>Dikarya</taxon>
        <taxon>Basidiomycota</taxon>
        <taxon>Agaricomycotina</taxon>
        <taxon>Agaricomycetes</taxon>
        <taxon>Agaricomycetidae</taxon>
        <taxon>Agaricales</taxon>
        <taxon>Agaricineae</taxon>
        <taxon>Strophariaceae</taxon>
        <taxon>Agrocybe</taxon>
    </lineage>
</organism>
<feature type="region of interest" description="Disordered" evidence="1">
    <location>
        <begin position="394"/>
        <end position="423"/>
    </location>
</feature>
<protein>
    <submittedName>
        <fullName evidence="2">Uncharacterized protein</fullName>
    </submittedName>
</protein>
<feature type="region of interest" description="Disordered" evidence="1">
    <location>
        <begin position="26"/>
        <end position="106"/>
    </location>
</feature>
<feature type="region of interest" description="Disordered" evidence="1">
    <location>
        <begin position="1083"/>
        <end position="1103"/>
    </location>
</feature>
<sequence length="1122" mass="121780">MATRSSPAPSVIITPYRFTSTGFCKPLSPPKSTPLPATTTVIDISRDSGSDSENPPFVPGTHTQTLAGVPESVTCGTSVAQQVQQPRKRSREIRSPGGSPTSAAEYLSSAASTSSFAFPLVPGGDSTASSAKTRPTKTQKVDNSSHVLDMGRREHHQQYQQQQRQRNHHRSSSSSSRPSTCTTSTLPSSSSSFEHSHTSSTPAAPRRLKRENAIIFPNTGSSATSNATATSSSGTRTTAGSSSSSTPTPSTPSASTSTSTYEYSIPSPTWMETYMRSRFGGDSDFLFMDIDTSPCVPQADVEVDVDGDADTEMDVDLDSGSPSSTAATLSYVREQVQHRGRQRNKPTTSRSIPIQLHTMTTCAKARRKIAKERWNAERARVEKVRLEELKRLREREQEEEERLRKEAEEKEREEKEKMEKMREALKDKKEAAKYRDEMMARAARAREERMKQEQQQLQQQEEEDSVFELRSCLPDQIQASTAPRSLRRSYALYGADEFTNALNTPPVRTRTRTRVHSTSSRPRQPSPPPLSTVPITLAARGRQPRAQSSSSPPAERFLYDFLVVAPSPPPPPAVQFQSKRSPLLPDEFRESARHVVPDDMLPESVREWKRMSPRIPSGTVPSSYSTKAVVACERNGVLSLEDENLKAGGSKKKLKVENKKKGISEMRRAAMVWAVESLFGRKEWLRTCMEMEKGKGMLDEQENEDELGGKVPLTKKKPTTTTKKATKPKKTRPEPEALTPLWKCRQIFRVGPRAAFLHDVVEWKMLFAGVDGGGEDREVMERELFGADRSPQEVPTTVGGTSSATGTATTPAGALVCTDVFDATRELEMLVDDIERARDEDELEIDDDEDVEMFEVAEGCGLDLGSGLGLGGAGEGEARNSSDRVELELMLERELGLACEDEMGFGMLGGERDAPGEVDDSFVVVVSSSLPAAVPLLSSDMSSALGPARVSIPVPSTTTTSSTRSASASASSSKLTCYPSPSSLLSISPRSAPAPLSCSPPGKSKAAMPVMTMTAPAWVVVVNDRSGEANIGCEGEVKPYKEVVRGSAGVKSKLEKESNCGSKMKTGGKFGLGLGLGLSFGGGGGGGRVRRPGSAWRATRSEKEDVVFGTTGPGSSAWEMVY</sequence>
<feature type="compositionally biased region" description="Low complexity" evidence="1">
    <location>
        <begin position="172"/>
        <end position="201"/>
    </location>
</feature>
<evidence type="ECO:0000313" key="2">
    <source>
        <dbReference type="EMBL" id="KAF4613830.1"/>
    </source>
</evidence>
<feature type="region of interest" description="Disordered" evidence="1">
    <location>
        <begin position="696"/>
        <end position="735"/>
    </location>
</feature>
<evidence type="ECO:0000256" key="1">
    <source>
        <dbReference type="SAM" id="MobiDB-lite"/>
    </source>
</evidence>